<dbReference type="InterPro" id="IPR015797">
    <property type="entry name" value="NUDIX_hydrolase-like_dom_sf"/>
</dbReference>
<organism evidence="3 4">
    <name type="scientific">Nocardioides pocheonensis</name>
    <dbReference type="NCBI Taxonomy" id="661485"/>
    <lineage>
        <taxon>Bacteria</taxon>
        <taxon>Bacillati</taxon>
        <taxon>Actinomycetota</taxon>
        <taxon>Actinomycetes</taxon>
        <taxon>Propionibacteriales</taxon>
        <taxon>Nocardioidaceae</taxon>
        <taxon>Nocardioides</taxon>
    </lineage>
</organism>
<dbReference type="SUPFAM" id="SSF53254">
    <property type="entry name" value="Phosphoglycerate mutase-like"/>
    <property type="match status" value="1"/>
</dbReference>
<dbReference type="InterPro" id="IPR000086">
    <property type="entry name" value="NUDIX_hydrolase_dom"/>
</dbReference>
<keyword evidence="4" id="KW-1185">Reference proteome</keyword>
<dbReference type="AlphaFoldDB" id="A0A3N0GQX9"/>
<dbReference type="SUPFAM" id="SSF55811">
    <property type="entry name" value="Nudix"/>
    <property type="match status" value="1"/>
</dbReference>
<dbReference type="PROSITE" id="PS00893">
    <property type="entry name" value="NUDIX_BOX"/>
    <property type="match status" value="1"/>
</dbReference>
<dbReference type="GO" id="GO:0004081">
    <property type="term" value="F:bis(5'-nucleosyl)-tetraphosphatase (asymmetrical) activity"/>
    <property type="evidence" value="ECO:0007669"/>
    <property type="project" value="TreeGrafter"/>
</dbReference>
<evidence type="ECO:0000259" key="2">
    <source>
        <dbReference type="PROSITE" id="PS51462"/>
    </source>
</evidence>
<dbReference type="Proteomes" id="UP000279994">
    <property type="component" value="Unassembled WGS sequence"/>
</dbReference>
<protein>
    <submittedName>
        <fullName evidence="3">NUDIX hydrolase</fullName>
    </submittedName>
</protein>
<dbReference type="SMART" id="SM00855">
    <property type="entry name" value="PGAM"/>
    <property type="match status" value="1"/>
</dbReference>
<dbReference type="GO" id="GO:0006167">
    <property type="term" value="P:AMP biosynthetic process"/>
    <property type="evidence" value="ECO:0007669"/>
    <property type="project" value="TreeGrafter"/>
</dbReference>
<comment type="caution">
    <text evidence="3">The sequence shown here is derived from an EMBL/GenBank/DDBJ whole genome shotgun (WGS) entry which is preliminary data.</text>
</comment>
<dbReference type="Pfam" id="PF00293">
    <property type="entry name" value="NUDIX"/>
    <property type="match status" value="1"/>
</dbReference>
<dbReference type="InterPro" id="IPR051325">
    <property type="entry name" value="Nudix_hydrolase_domain"/>
</dbReference>
<keyword evidence="1 3" id="KW-0378">Hydrolase</keyword>
<evidence type="ECO:0000256" key="1">
    <source>
        <dbReference type="ARBA" id="ARBA00022801"/>
    </source>
</evidence>
<dbReference type="Gene3D" id="3.40.50.1240">
    <property type="entry name" value="Phosphoglycerate mutase-like"/>
    <property type="match status" value="1"/>
</dbReference>
<dbReference type="PROSITE" id="PS51462">
    <property type="entry name" value="NUDIX"/>
    <property type="match status" value="1"/>
</dbReference>
<dbReference type="InterPro" id="IPR013078">
    <property type="entry name" value="His_Pase_superF_clade-1"/>
</dbReference>
<dbReference type="Gene3D" id="3.90.79.10">
    <property type="entry name" value="Nucleoside Triphosphate Pyrophosphohydrolase"/>
    <property type="match status" value="1"/>
</dbReference>
<dbReference type="CDD" id="cd07040">
    <property type="entry name" value="HP"/>
    <property type="match status" value="1"/>
</dbReference>
<reference evidence="3 4" key="1">
    <citation type="submission" date="2018-11" db="EMBL/GenBank/DDBJ databases">
        <authorList>
            <person name="Li F."/>
        </authorList>
    </citation>
    <scope>NUCLEOTIDE SEQUENCE [LARGE SCALE GENOMIC DNA]</scope>
    <source>
        <strain evidence="3 4">Gsoil 818</strain>
    </source>
</reference>
<dbReference type="PANTHER" id="PTHR21340:SF0">
    <property type="entry name" value="BIS(5'-NUCLEOSYL)-TETRAPHOSPHATASE [ASYMMETRICAL]"/>
    <property type="match status" value="1"/>
</dbReference>
<dbReference type="CDD" id="cd03673">
    <property type="entry name" value="NUDIX_Ap6A_hydrolase"/>
    <property type="match status" value="1"/>
</dbReference>
<dbReference type="PANTHER" id="PTHR21340">
    <property type="entry name" value="DIADENOSINE 5,5-P1,P4-TETRAPHOSPHATE PYROPHOSPHOHYDROLASE MUTT"/>
    <property type="match status" value="1"/>
</dbReference>
<evidence type="ECO:0000313" key="3">
    <source>
        <dbReference type="EMBL" id="RNM14799.1"/>
    </source>
</evidence>
<proteinExistence type="predicted"/>
<name>A0A3N0GQX9_9ACTN</name>
<dbReference type="EMBL" id="RJSF01000037">
    <property type="protein sequence ID" value="RNM14799.1"/>
    <property type="molecule type" value="Genomic_DNA"/>
</dbReference>
<dbReference type="GO" id="GO:0006754">
    <property type="term" value="P:ATP biosynthetic process"/>
    <property type="evidence" value="ECO:0007669"/>
    <property type="project" value="TreeGrafter"/>
</dbReference>
<sequence length="299" mass="32396">MGSTDSGASDTAAGPDVVAAGAVVLRRTNGGEVLLVHRPKYDDWAWPKGKQDPGEHVAVTAVREVVEETGVEIRLGRPLPRQLYLVSGGRAKHVHYWTGWVLGDPDVSGYAANSEIDQVAWVGLDKARRMLTYADDVALLEQAAKHPKRTSALVVLRHAKARKRDDWAGDDADRPLTGPGGRDAEKLIPLLSAYGVTRVVSSDSARCRQTVQPYADDHVLPVEAEAGLNEEEWTPTSVRAVLADLLSGKESAVLCSHRPVLPEILTALGIDEEPLAPGEMVVCHHRKGRIVAVERHTAY</sequence>
<dbReference type="OrthoDB" id="4287477at2"/>
<dbReference type="Pfam" id="PF00300">
    <property type="entry name" value="His_Phos_1"/>
    <property type="match status" value="1"/>
</dbReference>
<accession>A0A3N0GQX9</accession>
<dbReference type="InterPro" id="IPR020084">
    <property type="entry name" value="NUDIX_hydrolase_CS"/>
</dbReference>
<feature type="domain" description="Nudix hydrolase" evidence="2">
    <location>
        <begin position="15"/>
        <end position="144"/>
    </location>
</feature>
<evidence type="ECO:0000313" key="4">
    <source>
        <dbReference type="Proteomes" id="UP000279994"/>
    </source>
</evidence>
<dbReference type="InterPro" id="IPR029033">
    <property type="entry name" value="His_PPase_superfam"/>
</dbReference>
<gene>
    <name evidence="3" type="ORF">EFL26_10040</name>
</gene>
<dbReference type="RefSeq" id="WP_123222762.1">
    <property type="nucleotide sequence ID" value="NZ_RJSF01000037.1"/>
</dbReference>